<feature type="domain" description="Histidine kinase" evidence="13">
    <location>
        <begin position="132"/>
        <end position="350"/>
    </location>
</feature>
<organism evidence="14 15">
    <name type="scientific">Flavobacterium pygoscelis</name>
    <dbReference type="NCBI Taxonomy" id="2893176"/>
    <lineage>
        <taxon>Bacteria</taxon>
        <taxon>Pseudomonadati</taxon>
        <taxon>Bacteroidota</taxon>
        <taxon>Flavobacteriia</taxon>
        <taxon>Flavobacteriales</taxon>
        <taxon>Flavobacteriaceae</taxon>
        <taxon>Flavobacterium</taxon>
    </lineage>
</organism>
<proteinExistence type="predicted"/>
<dbReference type="InterPro" id="IPR004358">
    <property type="entry name" value="Sig_transdc_His_kin-like_C"/>
</dbReference>
<keyword evidence="4" id="KW-1003">Cell membrane</keyword>
<evidence type="ECO:0000256" key="7">
    <source>
        <dbReference type="ARBA" id="ARBA00022741"/>
    </source>
</evidence>
<evidence type="ECO:0000256" key="11">
    <source>
        <dbReference type="ARBA" id="ARBA00023136"/>
    </source>
</evidence>
<accession>A0A9X1XT26</accession>
<dbReference type="SMART" id="SM00387">
    <property type="entry name" value="HATPase_c"/>
    <property type="match status" value="1"/>
</dbReference>
<dbReference type="RefSeq" id="WP_248427665.1">
    <property type="nucleotide sequence ID" value="NZ_JALNUB010000002.1"/>
</dbReference>
<dbReference type="SUPFAM" id="SSF55874">
    <property type="entry name" value="ATPase domain of HSP90 chaperone/DNA topoisomerase II/histidine kinase"/>
    <property type="match status" value="1"/>
</dbReference>
<evidence type="ECO:0000256" key="6">
    <source>
        <dbReference type="ARBA" id="ARBA00022679"/>
    </source>
</evidence>
<evidence type="ECO:0000256" key="5">
    <source>
        <dbReference type="ARBA" id="ARBA00022553"/>
    </source>
</evidence>
<name>A0A9X1XT26_9FLAO</name>
<dbReference type="GO" id="GO:0000160">
    <property type="term" value="P:phosphorelay signal transduction system"/>
    <property type="evidence" value="ECO:0007669"/>
    <property type="project" value="UniProtKB-KW"/>
</dbReference>
<evidence type="ECO:0000256" key="12">
    <source>
        <dbReference type="SAM" id="Phobius"/>
    </source>
</evidence>
<dbReference type="PANTHER" id="PTHR45528">
    <property type="entry name" value="SENSOR HISTIDINE KINASE CPXA"/>
    <property type="match status" value="1"/>
</dbReference>
<evidence type="ECO:0000256" key="4">
    <source>
        <dbReference type="ARBA" id="ARBA00022475"/>
    </source>
</evidence>
<keyword evidence="12" id="KW-1133">Transmembrane helix</keyword>
<keyword evidence="12" id="KW-0812">Transmembrane</keyword>
<sequence>MRLYQKLSKINFLKKSYAFKFLFVAFIGIHIPLIGILFYVLYGSKNIAANTILFVALVMTLIASAITLYFLKHLIKPIEIASKALDNYRNERKVPSLPTDFSDEAGLLMRNIQKSILENERSLSDNQDLIYLLSHDFKNFTGNSQGLAELILDESPSEIVQEYAQLIKKSTIQQFVFIEIFIKLMKDQEELLNRPLKVNTISLQSVLKIVRIQVAPKLISKKIILNSFFQIDEVLLTIEEDLLVRVLVNLIDNAIKFSFPESEIQFTASKIDNKIALVVSDSGIGFNLNDKEELYKRFTTRSRVGTSNEPSTGIGLYLCKKIVEKYQGNLILESQGVNKGSTFSVLFTSF</sequence>
<feature type="transmembrane region" description="Helical" evidence="12">
    <location>
        <begin position="47"/>
        <end position="71"/>
    </location>
</feature>
<dbReference type="Proteomes" id="UP001139260">
    <property type="component" value="Unassembled WGS sequence"/>
</dbReference>
<dbReference type="Pfam" id="PF02518">
    <property type="entry name" value="HATPase_c"/>
    <property type="match status" value="1"/>
</dbReference>
<dbReference type="Gene3D" id="3.30.565.10">
    <property type="entry name" value="Histidine kinase-like ATPase, C-terminal domain"/>
    <property type="match status" value="1"/>
</dbReference>
<evidence type="ECO:0000313" key="14">
    <source>
        <dbReference type="EMBL" id="MCK8141088.1"/>
    </source>
</evidence>
<keyword evidence="6" id="KW-0808">Transferase</keyword>
<dbReference type="GO" id="GO:0005886">
    <property type="term" value="C:plasma membrane"/>
    <property type="evidence" value="ECO:0007669"/>
    <property type="project" value="UniProtKB-SubCell"/>
</dbReference>
<reference evidence="14" key="1">
    <citation type="submission" date="2022-04" db="EMBL/GenBank/DDBJ databases">
        <title>Flavobacterium pygoscelis sp. nov. isolated from Chinstrap chick (Pygoscelis antarcticus).</title>
        <authorList>
            <person name="Irgang R."/>
            <person name="Poblete-Morales M."/>
            <person name="Avendano-Herrera R."/>
        </authorList>
    </citation>
    <scope>NUCLEOTIDE SEQUENCE</scope>
    <source>
        <strain evidence="14">I-SCBP12n</strain>
    </source>
</reference>
<keyword evidence="11 12" id="KW-0472">Membrane</keyword>
<comment type="caution">
    <text evidence="14">The sequence shown here is derived from an EMBL/GenBank/DDBJ whole genome shotgun (WGS) entry which is preliminary data.</text>
</comment>
<dbReference type="InterPro" id="IPR003594">
    <property type="entry name" value="HATPase_dom"/>
</dbReference>
<dbReference type="EMBL" id="JALNUB010000002">
    <property type="protein sequence ID" value="MCK8141088.1"/>
    <property type="molecule type" value="Genomic_DNA"/>
</dbReference>
<feature type="transmembrane region" description="Helical" evidence="12">
    <location>
        <begin position="21"/>
        <end position="41"/>
    </location>
</feature>
<protein>
    <recommendedName>
        <fullName evidence="3">histidine kinase</fullName>
        <ecNumber evidence="3">2.7.13.3</ecNumber>
    </recommendedName>
</protein>
<dbReference type="InterPro" id="IPR036890">
    <property type="entry name" value="HATPase_C_sf"/>
</dbReference>
<dbReference type="EC" id="2.7.13.3" evidence="3"/>
<evidence type="ECO:0000256" key="10">
    <source>
        <dbReference type="ARBA" id="ARBA00023012"/>
    </source>
</evidence>
<dbReference type="GO" id="GO:0004673">
    <property type="term" value="F:protein histidine kinase activity"/>
    <property type="evidence" value="ECO:0007669"/>
    <property type="project" value="UniProtKB-EC"/>
</dbReference>
<dbReference type="AlphaFoldDB" id="A0A9X1XT26"/>
<evidence type="ECO:0000256" key="9">
    <source>
        <dbReference type="ARBA" id="ARBA00022840"/>
    </source>
</evidence>
<evidence type="ECO:0000259" key="13">
    <source>
        <dbReference type="PROSITE" id="PS50109"/>
    </source>
</evidence>
<evidence type="ECO:0000256" key="1">
    <source>
        <dbReference type="ARBA" id="ARBA00000085"/>
    </source>
</evidence>
<dbReference type="GO" id="GO:0005524">
    <property type="term" value="F:ATP binding"/>
    <property type="evidence" value="ECO:0007669"/>
    <property type="project" value="UniProtKB-KW"/>
</dbReference>
<dbReference type="CDD" id="cd00075">
    <property type="entry name" value="HATPase"/>
    <property type="match status" value="1"/>
</dbReference>
<keyword evidence="5" id="KW-0597">Phosphoprotein</keyword>
<dbReference type="InterPro" id="IPR005467">
    <property type="entry name" value="His_kinase_dom"/>
</dbReference>
<dbReference type="InterPro" id="IPR050398">
    <property type="entry name" value="HssS/ArlS-like"/>
</dbReference>
<dbReference type="PANTHER" id="PTHR45528:SF1">
    <property type="entry name" value="SENSOR HISTIDINE KINASE CPXA"/>
    <property type="match status" value="1"/>
</dbReference>
<keyword evidence="7" id="KW-0547">Nucleotide-binding</keyword>
<dbReference type="PRINTS" id="PR00344">
    <property type="entry name" value="BCTRLSENSOR"/>
</dbReference>
<comment type="subcellular location">
    <subcellularLocation>
        <location evidence="2">Cell membrane</location>
        <topology evidence="2">Multi-pass membrane protein</topology>
    </subcellularLocation>
</comment>
<keyword evidence="9" id="KW-0067">ATP-binding</keyword>
<keyword evidence="10" id="KW-0902">Two-component regulatory system</keyword>
<comment type="catalytic activity">
    <reaction evidence="1">
        <text>ATP + protein L-histidine = ADP + protein N-phospho-L-histidine.</text>
        <dbReference type="EC" id="2.7.13.3"/>
    </reaction>
</comment>
<keyword evidence="15" id="KW-1185">Reference proteome</keyword>
<evidence type="ECO:0000256" key="3">
    <source>
        <dbReference type="ARBA" id="ARBA00012438"/>
    </source>
</evidence>
<gene>
    <name evidence="14" type="ORF">MW871_04200</name>
</gene>
<evidence type="ECO:0000313" key="15">
    <source>
        <dbReference type="Proteomes" id="UP001139260"/>
    </source>
</evidence>
<keyword evidence="8 14" id="KW-0418">Kinase</keyword>
<evidence type="ECO:0000256" key="8">
    <source>
        <dbReference type="ARBA" id="ARBA00022777"/>
    </source>
</evidence>
<evidence type="ECO:0000256" key="2">
    <source>
        <dbReference type="ARBA" id="ARBA00004651"/>
    </source>
</evidence>
<dbReference type="PROSITE" id="PS50109">
    <property type="entry name" value="HIS_KIN"/>
    <property type="match status" value="1"/>
</dbReference>